<keyword evidence="1" id="KW-0732">Signal</keyword>
<feature type="signal peptide" evidence="1">
    <location>
        <begin position="1"/>
        <end position="34"/>
    </location>
</feature>
<dbReference type="Proteomes" id="UP000054845">
    <property type="component" value="Unassembled WGS sequence"/>
</dbReference>
<evidence type="ECO:0000313" key="3">
    <source>
        <dbReference type="Proteomes" id="UP000054845"/>
    </source>
</evidence>
<name>A0A0P1B9I5_9BASI</name>
<evidence type="ECO:0000256" key="1">
    <source>
        <dbReference type="SAM" id="SignalP"/>
    </source>
</evidence>
<reference evidence="3" key="1">
    <citation type="submission" date="2014-09" db="EMBL/GenBank/DDBJ databases">
        <authorList>
            <person name="Sharma Rahul"/>
            <person name="Thines Marco"/>
        </authorList>
    </citation>
    <scope>NUCLEOTIDE SEQUENCE [LARGE SCALE GENOMIC DNA]</scope>
</reference>
<protein>
    <submittedName>
        <fullName evidence="2">Uncharacterized protein</fullName>
    </submittedName>
</protein>
<keyword evidence="3" id="KW-1185">Reference proteome</keyword>
<proteinExistence type="predicted"/>
<accession>A0A0P1B9I5</accession>
<evidence type="ECO:0000313" key="2">
    <source>
        <dbReference type="EMBL" id="CEH12643.1"/>
    </source>
</evidence>
<feature type="chain" id="PRO_5006059314" evidence="1">
    <location>
        <begin position="35"/>
        <end position="127"/>
    </location>
</feature>
<sequence length="127" mass="14387">MPSARHQSASIATRFMAMLWVLAAVLATLQGGRTFQLPPPPAPVVNFNDQAADQIYNQYRADLDTFRSALHDWWRTQSNQDPNIARIDVHRMIRRRDGSVVLHGMAYNTNGEAHASPQRFVVWPFGT</sequence>
<organism evidence="2 3">
    <name type="scientific">Ceraceosorus bombacis</name>
    <dbReference type="NCBI Taxonomy" id="401625"/>
    <lineage>
        <taxon>Eukaryota</taxon>
        <taxon>Fungi</taxon>
        <taxon>Dikarya</taxon>
        <taxon>Basidiomycota</taxon>
        <taxon>Ustilaginomycotina</taxon>
        <taxon>Exobasidiomycetes</taxon>
        <taxon>Ceraceosorales</taxon>
        <taxon>Ceraceosoraceae</taxon>
        <taxon>Ceraceosorus</taxon>
    </lineage>
</organism>
<dbReference type="AlphaFoldDB" id="A0A0P1B9I5"/>
<dbReference type="EMBL" id="CCYA01000181">
    <property type="protein sequence ID" value="CEH12643.1"/>
    <property type="molecule type" value="Genomic_DNA"/>
</dbReference>